<keyword evidence="2" id="KW-1185">Reference proteome</keyword>
<evidence type="ECO:0000313" key="2">
    <source>
        <dbReference type="Proteomes" id="UP001145114"/>
    </source>
</evidence>
<name>A0ACC1HIV2_9FUNG</name>
<proteinExistence type="predicted"/>
<gene>
    <name evidence="1" type="ORF">EV182_008165</name>
</gene>
<evidence type="ECO:0000313" key="1">
    <source>
        <dbReference type="EMBL" id="KAJ1676454.1"/>
    </source>
</evidence>
<dbReference type="EMBL" id="JAMZIH010004084">
    <property type="protein sequence ID" value="KAJ1676454.1"/>
    <property type="molecule type" value="Genomic_DNA"/>
</dbReference>
<reference evidence="1" key="1">
    <citation type="submission" date="2022-06" db="EMBL/GenBank/DDBJ databases">
        <title>Phylogenomic reconstructions and comparative analyses of Kickxellomycotina fungi.</title>
        <authorList>
            <person name="Reynolds N.K."/>
            <person name="Stajich J.E."/>
            <person name="Barry K."/>
            <person name="Grigoriev I.V."/>
            <person name="Crous P."/>
            <person name="Smith M.E."/>
        </authorList>
    </citation>
    <scope>NUCLEOTIDE SEQUENCE</scope>
    <source>
        <strain evidence="1">RSA 2271</strain>
    </source>
</reference>
<comment type="caution">
    <text evidence="1">The sequence shown here is derived from an EMBL/GenBank/DDBJ whole genome shotgun (WGS) entry which is preliminary data.</text>
</comment>
<organism evidence="1 2">
    <name type="scientific">Spiromyces aspiralis</name>
    <dbReference type="NCBI Taxonomy" id="68401"/>
    <lineage>
        <taxon>Eukaryota</taxon>
        <taxon>Fungi</taxon>
        <taxon>Fungi incertae sedis</taxon>
        <taxon>Zoopagomycota</taxon>
        <taxon>Kickxellomycotina</taxon>
        <taxon>Kickxellomycetes</taxon>
        <taxon>Kickxellales</taxon>
        <taxon>Kickxellaceae</taxon>
        <taxon>Spiromyces</taxon>
    </lineage>
</organism>
<sequence length="124" mass="14192">MPIYSVTIEVSLPDIALADLDRLPSYYELFEIIEAKHSISEEDRAFEQLLFTWGIVVCGSNIRVCLLGPNKAMFALKVIDITTRLGREAFIEFLINYSFCDTDQLGLDLTMDYLEDIKCWKAKS</sequence>
<protein>
    <submittedName>
        <fullName evidence="1">Uncharacterized protein</fullName>
    </submittedName>
</protein>
<accession>A0ACC1HIV2</accession>
<dbReference type="Proteomes" id="UP001145114">
    <property type="component" value="Unassembled WGS sequence"/>
</dbReference>